<feature type="transmembrane region" description="Helical" evidence="14">
    <location>
        <begin position="20"/>
        <end position="40"/>
    </location>
</feature>
<evidence type="ECO:0000256" key="11">
    <source>
        <dbReference type="ARBA" id="ARBA00023004"/>
    </source>
</evidence>
<evidence type="ECO:0000256" key="12">
    <source>
        <dbReference type="ARBA" id="ARBA00023180"/>
    </source>
</evidence>
<dbReference type="GeneID" id="108045778"/>
<dbReference type="GO" id="GO:0005788">
    <property type="term" value="C:endoplasmic reticulum lumen"/>
    <property type="evidence" value="ECO:0007669"/>
    <property type="project" value="UniProtKB-SubCell"/>
</dbReference>
<evidence type="ECO:0000256" key="4">
    <source>
        <dbReference type="ARBA" id="ARBA00006511"/>
    </source>
</evidence>
<dbReference type="PANTHER" id="PTHR10869">
    <property type="entry name" value="PROLYL 4-HYDROXYLASE ALPHA SUBUNIT"/>
    <property type="match status" value="1"/>
</dbReference>
<keyword evidence="7" id="KW-0256">Endoplasmic reticulum</keyword>
<dbReference type="Pfam" id="PF13640">
    <property type="entry name" value="2OG-FeII_Oxy_3"/>
    <property type="match status" value="1"/>
</dbReference>
<dbReference type="PANTHER" id="PTHR10869:SF244">
    <property type="entry name" value="PROLYL 4-HYDROXYLASE SUBUNIT ALPHA-2"/>
    <property type="match status" value="1"/>
</dbReference>
<dbReference type="Gene3D" id="2.60.120.620">
    <property type="entry name" value="q2cbj1_9rhob like domain"/>
    <property type="match status" value="1"/>
</dbReference>
<comment type="subcellular location">
    <subcellularLocation>
        <location evidence="3">Endoplasmic reticulum lumen</location>
    </subcellularLocation>
</comment>
<evidence type="ECO:0000256" key="7">
    <source>
        <dbReference type="ARBA" id="ARBA00022824"/>
    </source>
</evidence>
<keyword evidence="9" id="KW-0223">Dioxygenase</keyword>
<dbReference type="PROSITE" id="PS51471">
    <property type="entry name" value="FE2OG_OXY"/>
    <property type="match status" value="1"/>
</dbReference>
<evidence type="ECO:0000259" key="15">
    <source>
        <dbReference type="PROSITE" id="PS51471"/>
    </source>
</evidence>
<dbReference type="OrthoDB" id="420380at2759"/>
<protein>
    <recommendedName>
        <fullName evidence="5">procollagen-proline 4-dioxygenase</fullName>
        <ecNumber evidence="5">1.14.11.2</ecNumber>
    </recommendedName>
</protein>
<evidence type="ECO:0000256" key="3">
    <source>
        <dbReference type="ARBA" id="ARBA00004319"/>
    </source>
</evidence>
<keyword evidence="14" id="KW-1133">Transmembrane helix</keyword>
<dbReference type="Gene3D" id="6.10.140.1460">
    <property type="match status" value="1"/>
</dbReference>
<dbReference type="InterPro" id="IPR045054">
    <property type="entry name" value="P4HA-like"/>
</dbReference>
<evidence type="ECO:0000256" key="6">
    <source>
        <dbReference type="ARBA" id="ARBA00022723"/>
    </source>
</evidence>
<dbReference type="GO" id="GO:0005506">
    <property type="term" value="F:iron ion binding"/>
    <property type="evidence" value="ECO:0007669"/>
    <property type="project" value="InterPro"/>
</dbReference>
<keyword evidence="11" id="KW-0408">Iron</keyword>
<evidence type="ECO:0000256" key="13">
    <source>
        <dbReference type="SAM" id="Coils"/>
    </source>
</evidence>
<dbReference type="FunFam" id="1.25.40.10:FF:000746">
    <property type="entry name" value="Zgc:152670"/>
    <property type="match status" value="1"/>
</dbReference>
<keyword evidence="12" id="KW-0325">Glycoprotein</keyword>
<dbReference type="Pfam" id="PF08336">
    <property type="entry name" value="P4Ha_N"/>
    <property type="match status" value="1"/>
</dbReference>
<dbReference type="Gene3D" id="1.25.40.10">
    <property type="entry name" value="Tetratricopeptide repeat domain"/>
    <property type="match status" value="1"/>
</dbReference>
<dbReference type="InterPro" id="IPR013547">
    <property type="entry name" value="P4H_N"/>
</dbReference>
<evidence type="ECO:0000256" key="14">
    <source>
        <dbReference type="SAM" id="Phobius"/>
    </source>
</evidence>
<keyword evidence="14" id="KW-0812">Transmembrane</keyword>
<dbReference type="FunFam" id="2.60.120.620:FF:000011">
    <property type="entry name" value="Prolyl alpha subunit"/>
    <property type="match status" value="1"/>
</dbReference>
<dbReference type="SMART" id="SM00702">
    <property type="entry name" value="P4Hc"/>
    <property type="match status" value="1"/>
</dbReference>
<evidence type="ECO:0000256" key="2">
    <source>
        <dbReference type="ARBA" id="ARBA00002035"/>
    </source>
</evidence>
<dbReference type="InterPro" id="IPR006620">
    <property type="entry name" value="Pro_4_hyd_alph"/>
</dbReference>
<dbReference type="AlphaFoldDB" id="A0A6P4ER82"/>
<keyword evidence="8" id="KW-0847">Vitamin C</keyword>
<evidence type="ECO:0000256" key="5">
    <source>
        <dbReference type="ARBA" id="ARBA00012269"/>
    </source>
</evidence>
<evidence type="ECO:0000256" key="1">
    <source>
        <dbReference type="ARBA" id="ARBA00001961"/>
    </source>
</evidence>
<dbReference type="EC" id="1.14.11.2" evidence="5"/>
<name>A0A6P4ER82_DRORH</name>
<dbReference type="InterPro" id="IPR044862">
    <property type="entry name" value="Pro_4_hyd_alph_FE2OG_OXY"/>
</dbReference>
<evidence type="ECO:0000256" key="10">
    <source>
        <dbReference type="ARBA" id="ARBA00023002"/>
    </source>
</evidence>
<feature type="coiled-coil region" evidence="13">
    <location>
        <begin position="73"/>
        <end position="100"/>
    </location>
</feature>
<dbReference type="InterPro" id="IPR005123">
    <property type="entry name" value="Oxoglu/Fe-dep_dioxygenase_dom"/>
</dbReference>
<comment type="cofactor">
    <cofactor evidence="1">
        <name>L-ascorbate</name>
        <dbReference type="ChEBI" id="CHEBI:38290"/>
    </cofactor>
</comment>
<reference evidence="16" key="1">
    <citation type="submission" date="2025-08" db="UniProtKB">
        <authorList>
            <consortium name="RefSeq"/>
        </authorList>
    </citation>
    <scope>IDENTIFICATION</scope>
</reference>
<dbReference type="RefSeq" id="XP_016980685.2">
    <property type="nucleotide sequence ID" value="XM_017125196.2"/>
</dbReference>
<proteinExistence type="inferred from homology"/>
<organism evidence="16">
    <name type="scientific">Drosophila rhopaloa</name>
    <name type="common">Fruit fly</name>
    <dbReference type="NCBI Taxonomy" id="1041015"/>
    <lineage>
        <taxon>Eukaryota</taxon>
        <taxon>Metazoa</taxon>
        <taxon>Ecdysozoa</taxon>
        <taxon>Arthropoda</taxon>
        <taxon>Hexapoda</taxon>
        <taxon>Insecta</taxon>
        <taxon>Pterygota</taxon>
        <taxon>Neoptera</taxon>
        <taxon>Endopterygota</taxon>
        <taxon>Diptera</taxon>
        <taxon>Brachycera</taxon>
        <taxon>Muscomorpha</taxon>
        <taxon>Ephydroidea</taxon>
        <taxon>Drosophilidae</taxon>
        <taxon>Drosophila</taxon>
        <taxon>Sophophora</taxon>
    </lineage>
</organism>
<keyword evidence="13" id="KW-0175">Coiled coil</keyword>
<evidence type="ECO:0000256" key="8">
    <source>
        <dbReference type="ARBA" id="ARBA00022896"/>
    </source>
</evidence>
<keyword evidence="6" id="KW-0479">Metal-binding</keyword>
<dbReference type="GO" id="GO:0004656">
    <property type="term" value="F:procollagen-proline 4-dioxygenase activity"/>
    <property type="evidence" value="ECO:0007669"/>
    <property type="project" value="UniProtKB-EC"/>
</dbReference>
<dbReference type="RefSeq" id="XP_016980685.1">
    <property type="nucleotide sequence ID" value="XM_017125196.1"/>
</dbReference>
<evidence type="ECO:0000313" key="16">
    <source>
        <dbReference type="RefSeq" id="XP_016980685.1"/>
    </source>
</evidence>
<dbReference type="GO" id="GO:0031418">
    <property type="term" value="F:L-ascorbic acid binding"/>
    <property type="evidence" value="ECO:0007669"/>
    <property type="project" value="UniProtKB-KW"/>
</dbReference>
<feature type="domain" description="Fe2OG dioxygenase" evidence="15">
    <location>
        <begin position="430"/>
        <end position="540"/>
    </location>
</feature>
<dbReference type="InterPro" id="IPR011990">
    <property type="entry name" value="TPR-like_helical_dom_sf"/>
</dbReference>
<evidence type="ECO:0000256" key="9">
    <source>
        <dbReference type="ARBA" id="ARBA00022964"/>
    </source>
</evidence>
<accession>A0A6P4ER82</accession>
<gene>
    <name evidence="16" type="primary">LOC108045778</name>
</gene>
<sequence length="575" mass="65877">MFCGVKCRDQLESKSSGERISYKMMFPVFSVLLLVINQLFCFVSGAEFFSSIHEMTKVFGYEQKLLLHMQKFLGDNQEKLDFLKARLREFENERNEAREWGPAYFDSPINKYLLNKRLTVDWQRVENLMDASTGEKSLKRLRKLRNLKIMPNKSELEGAIDGVLRLQYVYRLEAKDLARGILDGVNYGNQLNSELCVDIARLALRDQHPRLAHSWLIEANGRLTGGEKEKELRPQILALLVQAKAELEDFRGLNDTYQELLKIQPASEQHAKNYESFLESLGEKALLNDSKPILEHAPIPEEGETVGEFQGYSLTCSGHWQLTPKEQRNLRCGYVTETHPFLWIAPLKAEELFHDPLLVLYHDVIYQSEIDVIRKLTNNRLSRARVTSHNESVVSNVRTSQFTFIPVTEHKVLATIDQRVADMTNMNMKYAEDHQFANYGIGGHYGQHMDWFSQTSVDAGLVSSPEMGNRIATVLFYLSDVAQGGGTAFPQLRQHLKPKKYAAAFWHNLHASGVGDVRTQHGACPIIAGSKWVQNRWIREIDQSDRRPCELWDDSLATYAQLLELSKKNQNEAVL</sequence>
<keyword evidence="10" id="KW-0560">Oxidoreductase</keyword>
<comment type="similarity">
    <text evidence="4">Belongs to the P4HA family.</text>
</comment>
<comment type="function">
    <text evidence="2">Catalyzes the post-translational formation of 4-hydroxyproline in -Xaa-Pro-Gly- sequences in collagens and other proteins.</text>
</comment>
<keyword evidence="14" id="KW-0472">Membrane</keyword>